<protein>
    <submittedName>
        <fullName evidence="2">Uncharacterized protein</fullName>
    </submittedName>
</protein>
<feature type="compositionally biased region" description="Basic and acidic residues" evidence="1">
    <location>
        <begin position="1"/>
        <end position="11"/>
    </location>
</feature>
<reference evidence="2 3" key="1">
    <citation type="submission" date="2018-04" db="EMBL/GenBank/DDBJ databases">
        <title>The genome of golden apple snail Pomacea canaliculata provides insight into stress tolerance and invasive adaptation.</title>
        <authorList>
            <person name="Liu C."/>
            <person name="Liu B."/>
            <person name="Ren Y."/>
            <person name="Zhang Y."/>
            <person name="Wang H."/>
            <person name="Li S."/>
            <person name="Jiang F."/>
            <person name="Yin L."/>
            <person name="Zhang G."/>
            <person name="Qian W."/>
            <person name="Fan W."/>
        </authorList>
    </citation>
    <scope>NUCLEOTIDE SEQUENCE [LARGE SCALE GENOMIC DNA]</scope>
    <source>
        <strain evidence="2">SZHN2017</strain>
        <tissue evidence="2">Muscle</tissue>
    </source>
</reference>
<proteinExistence type="predicted"/>
<accession>A0A2T7P229</accession>
<dbReference type="EMBL" id="PZQS01000007">
    <property type="protein sequence ID" value="PVD27476.1"/>
    <property type="molecule type" value="Genomic_DNA"/>
</dbReference>
<dbReference type="Proteomes" id="UP000245119">
    <property type="component" value="Linkage Group LG7"/>
</dbReference>
<sequence>MKETVEIENRGKSGKNTEIQSRKEEERRVVEGKIVQPVLSTPTLQHRVAVVLGTQPCDSSATPPLPAGGVRMRQTLVSSAPWCTDGYFYSWARGRAGSKVSNEQEWQTCDMSGL</sequence>
<feature type="region of interest" description="Disordered" evidence="1">
    <location>
        <begin position="1"/>
        <end position="27"/>
    </location>
</feature>
<evidence type="ECO:0000313" key="3">
    <source>
        <dbReference type="Proteomes" id="UP000245119"/>
    </source>
</evidence>
<evidence type="ECO:0000313" key="2">
    <source>
        <dbReference type="EMBL" id="PVD27476.1"/>
    </source>
</evidence>
<dbReference type="AlphaFoldDB" id="A0A2T7P229"/>
<keyword evidence="3" id="KW-1185">Reference proteome</keyword>
<comment type="caution">
    <text evidence="2">The sequence shown here is derived from an EMBL/GenBank/DDBJ whole genome shotgun (WGS) entry which is preliminary data.</text>
</comment>
<evidence type="ECO:0000256" key="1">
    <source>
        <dbReference type="SAM" id="MobiDB-lite"/>
    </source>
</evidence>
<gene>
    <name evidence="2" type="ORF">C0Q70_12637</name>
</gene>
<organism evidence="2 3">
    <name type="scientific">Pomacea canaliculata</name>
    <name type="common">Golden apple snail</name>
    <dbReference type="NCBI Taxonomy" id="400727"/>
    <lineage>
        <taxon>Eukaryota</taxon>
        <taxon>Metazoa</taxon>
        <taxon>Spiralia</taxon>
        <taxon>Lophotrochozoa</taxon>
        <taxon>Mollusca</taxon>
        <taxon>Gastropoda</taxon>
        <taxon>Caenogastropoda</taxon>
        <taxon>Architaenioglossa</taxon>
        <taxon>Ampullarioidea</taxon>
        <taxon>Ampullariidae</taxon>
        <taxon>Pomacea</taxon>
    </lineage>
</organism>
<name>A0A2T7P229_POMCA</name>